<gene>
    <name evidence="1" type="ORF">AMR74_13355</name>
</gene>
<dbReference type="AlphaFoldDB" id="A0A0M9AP43"/>
<dbReference type="EMBL" id="LIST01000005">
    <property type="protein sequence ID" value="KOX95902.1"/>
    <property type="molecule type" value="Genomic_DNA"/>
</dbReference>
<keyword evidence="2" id="KW-1185">Reference proteome</keyword>
<name>A0A0M9AP43_9EURY</name>
<comment type="caution">
    <text evidence="1">The sequence shown here is derived from an EMBL/GenBank/DDBJ whole genome shotgun (WGS) entry which is preliminary data.</text>
</comment>
<sequence length="94" mass="10412">MSQLSFSAEQLAVIASDYNQRLLEHSPLDRFGPLFHKVIEISNLCIVDLLTTGEDLVPRIKQSACLFWQLGILEHVESVVVCGGKGTTLMIRNG</sequence>
<accession>A0A0M9AP43</accession>
<dbReference type="Proteomes" id="UP000037747">
    <property type="component" value="Unassembled WGS sequence"/>
</dbReference>
<reference evidence="1 2" key="1">
    <citation type="submission" date="2015-08" db="EMBL/GenBank/DDBJ databases">
        <title>Genomes of Isolates from Cabo Rojo, PR.</title>
        <authorList>
            <person name="Sanchez-Nieves R.L."/>
            <person name="Montalvo-Rodriguez R."/>
        </authorList>
    </citation>
    <scope>NUCLEOTIDE SEQUENCE [LARGE SCALE GENOMIC DNA]</scope>
    <source>
        <strain evidence="1 2">5</strain>
    </source>
</reference>
<evidence type="ECO:0000313" key="1">
    <source>
        <dbReference type="EMBL" id="KOX95902.1"/>
    </source>
</evidence>
<organism evidence="1 2">
    <name type="scientific">Halorubrum tropicale</name>
    <dbReference type="NCBI Taxonomy" id="1765655"/>
    <lineage>
        <taxon>Archaea</taxon>
        <taxon>Methanobacteriati</taxon>
        <taxon>Methanobacteriota</taxon>
        <taxon>Stenosarchaea group</taxon>
        <taxon>Halobacteria</taxon>
        <taxon>Halobacteriales</taxon>
        <taxon>Haloferacaceae</taxon>
        <taxon>Halorubrum</taxon>
    </lineage>
</organism>
<proteinExistence type="predicted"/>
<evidence type="ECO:0000313" key="2">
    <source>
        <dbReference type="Proteomes" id="UP000037747"/>
    </source>
</evidence>
<protein>
    <submittedName>
        <fullName evidence="1">Uncharacterized protein</fullName>
    </submittedName>
</protein>